<accession>A0A6A4ISP8</accession>
<evidence type="ECO:0000313" key="2">
    <source>
        <dbReference type="EMBL" id="KAE9410894.1"/>
    </source>
</evidence>
<keyword evidence="1" id="KW-0472">Membrane</keyword>
<dbReference type="OrthoDB" id="3941538at2759"/>
<gene>
    <name evidence="2" type="ORF">BT96DRAFT_1011611</name>
</gene>
<sequence length="482" mass="55048">MTEPTEETALLQDVSNVDVPFLKAFLSRLCSLLPEEMDQIPDIIQPSQLSGHRALLASFSMLVLLLFREKNLGEKHSKAGPWDAWKHETLSDEWVRTIDRNIEQIWTSFLDAFCDTKAIENVLWTEFRLDEKSKPLRVVDFVSKHPKLLNDRVVELSMTSQWKRGASQDLSRSRQYLTSRYDALCTPWIYHAFDLATRLTFLLLLVSYVLNPPHPAFYSQPLEYIGVREILLVVLAISALLDSSLKSMAPFALTLFAFLFKLPSAPFPQDFTFNLLLLSLVVLIFQLHLPSPPSPLFLFWPERSLPLAVLILEGVIGTILRLLLFFLPVLILSVYFLSYALSDVFLRTLLPMETSLPAPMPTREAFFILSACSFIIFLLSVLLLVPFSITSTPGRSPWDQYSTSTGQMARIEFYRAVIRYSKPYPFPPPFNILYSIFIAIPLFVLTLFHISTSFLITLQRILWRVFVGPFAAVARLLTFGLP</sequence>
<proteinExistence type="predicted"/>
<dbReference type="Proteomes" id="UP000799118">
    <property type="component" value="Unassembled WGS sequence"/>
</dbReference>
<evidence type="ECO:0000256" key="1">
    <source>
        <dbReference type="SAM" id="Phobius"/>
    </source>
</evidence>
<feature type="transmembrane region" description="Helical" evidence="1">
    <location>
        <begin position="365"/>
        <end position="389"/>
    </location>
</feature>
<feature type="transmembrane region" description="Helical" evidence="1">
    <location>
        <begin position="271"/>
        <end position="289"/>
    </location>
</feature>
<reference evidence="2" key="1">
    <citation type="journal article" date="2019" name="Environ. Microbiol.">
        <title>Fungal ecological strategies reflected in gene transcription - a case study of two litter decomposers.</title>
        <authorList>
            <person name="Barbi F."/>
            <person name="Kohler A."/>
            <person name="Barry K."/>
            <person name="Baskaran P."/>
            <person name="Daum C."/>
            <person name="Fauchery L."/>
            <person name="Ihrmark K."/>
            <person name="Kuo A."/>
            <person name="LaButti K."/>
            <person name="Lipzen A."/>
            <person name="Morin E."/>
            <person name="Grigoriev I.V."/>
            <person name="Henrissat B."/>
            <person name="Lindahl B."/>
            <person name="Martin F."/>
        </authorList>
    </citation>
    <scope>NUCLEOTIDE SEQUENCE</scope>
    <source>
        <strain evidence="2">JB14</strain>
    </source>
</reference>
<name>A0A6A4ISP8_9AGAR</name>
<feature type="transmembrane region" description="Helical" evidence="1">
    <location>
        <begin position="309"/>
        <end position="337"/>
    </location>
</feature>
<evidence type="ECO:0000313" key="3">
    <source>
        <dbReference type="Proteomes" id="UP000799118"/>
    </source>
</evidence>
<organism evidence="2 3">
    <name type="scientific">Gymnopus androsaceus JB14</name>
    <dbReference type="NCBI Taxonomy" id="1447944"/>
    <lineage>
        <taxon>Eukaryota</taxon>
        <taxon>Fungi</taxon>
        <taxon>Dikarya</taxon>
        <taxon>Basidiomycota</taxon>
        <taxon>Agaricomycotina</taxon>
        <taxon>Agaricomycetes</taxon>
        <taxon>Agaricomycetidae</taxon>
        <taxon>Agaricales</taxon>
        <taxon>Marasmiineae</taxon>
        <taxon>Omphalotaceae</taxon>
        <taxon>Gymnopus</taxon>
    </lineage>
</organism>
<keyword evidence="1" id="KW-0812">Transmembrane</keyword>
<keyword evidence="3" id="KW-1185">Reference proteome</keyword>
<dbReference type="AlphaFoldDB" id="A0A6A4ISP8"/>
<feature type="transmembrane region" description="Helical" evidence="1">
    <location>
        <begin position="462"/>
        <end position="481"/>
    </location>
</feature>
<feature type="transmembrane region" description="Helical" evidence="1">
    <location>
        <begin position="432"/>
        <end position="450"/>
    </location>
</feature>
<feature type="transmembrane region" description="Helical" evidence="1">
    <location>
        <begin position="188"/>
        <end position="210"/>
    </location>
</feature>
<feature type="transmembrane region" description="Helical" evidence="1">
    <location>
        <begin position="230"/>
        <end position="259"/>
    </location>
</feature>
<protein>
    <submittedName>
        <fullName evidence="2">Uncharacterized protein</fullName>
    </submittedName>
</protein>
<keyword evidence="1" id="KW-1133">Transmembrane helix</keyword>
<dbReference type="EMBL" id="ML769384">
    <property type="protein sequence ID" value="KAE9410894.1"/>
    <property type="molecule type" value="Genomic_DNA"/>
</dbReference>